<dbReference type="EMBL" id="CP002584">
    <property type="protein sequence ID" value="ADZ80114.1"/>
    <property type="molecule type" value="Genomic_DNA"/>
</dbReference>
<dbReference type="AlphaFoldDB" id="F4C5U9"/>
<dbReference type="GO" id="GO:0005524">
    <property type="term" value="F:ATP binding"/>
    <property type="evidence" value="ECO:0007669"/>
    <property type="project" value="UniProtKB-KW"/>
</dbReference>
<dbReference type="SUPFAM" id="SSF52540">
    <property type="entry name" value="P-loop containing nucleoside triphosphate hydrolases"/>
    <property type="match status" value="2"/>
</dbReference>
<name>F4C5U9_SPHS2</name>
<accession>F4C5U9</accession>
<dbReference type="eggNOG" id="COG1132">
    <property type="taxonomic scope" value="Bacteria"/>
</dbReference>
<dbReference type="SMART" id="SM00382">
    <property type="entry name" value="AAA"/>
    <property type="match status" value="1"/>
</dbReference>
<dbReference type="InterPro" id="IPR003959">
    <property type="entry name" value="ATPase_AAA_core"/>
</dbReference>
<dbReference type="InterPro" id="IPR016195">
    <property type="entry name" value="Pol/histidinol_Pase-like"/>
</dbReference>
<organism evidence="6">
    <name type="scientific">Sphingobacterium sp. (strain 21)</name>
    <dbReference type="NCBI Taxonomy" id="743722"/>
    <lineage>
        <taxon>Bacteria</taxon>
        <taxon>Pseudomonadati</taxon>
        <taxon>Bacteroidota</taxon>
        <taxon>Sphingobacteriia</taxon>
        <taxon>Sphingobacteriales</taxon>
        <taxon>Sphingobacteriaceae</taxon>
        <taxon>Sphingobacterium</taxon>
    </lineage>
</organism>
<dbReference type="Gene3D" id="3.40.50.300">
    <property type="entry name" value="P-loop containing nucleotide triphosphate hydrolases"/>
    <property type="match status" value="2"/>
</dbReference>
<dbReference type="InterPro" id="IPR027417">
    <property type="entry name" value="P-loop_NTPase"/>
</dbReference>
<sequence>MSNIGSFWSKWDLHLHSPYTNMNSQYNCGIDVFCRTIKDKDLKVIGLTNYFIIHENEYNEIVAELGNDVYVIPNIEFRTNDINGSGEYINIHVLFNPETISIKAINETLARIELNNIASSTSVYCSYDSINSIGFDKVTISVDTLIAQLKKDFNSSDYLVVGVPNGYGGFHPSSKPRSIELAKKLDGISHIMFGRKEDTAFFLSTDNGRANLGFKPKPTLVCSDAHSIGNIGSKTTWIKSEPIFEGLKQILFEPKHRVDNNDAIRKPYRTIDSIKFNLPENTVLKNLQTNTEQEFCLTKLKEEIFFSPYFTCIIGGRGSGKSTIINLIAERLGEKTEFFENNKILVDGKDILKNNTEEYVTISGTNEIEFISQGKVEELSSGNKLTDLIFNERIKAVVNEYLEKEKILGTKLQLIDDSITIISDIVSLGADLEQKKTSLENDKKIVASIENEQYKELSQKVNEVTAEIEKISQNKEQYYDFFSQLTELCLSIDLNNNSDEYGQRLVEIINHIDAIDEITRFSDEQGIGYNTTLKPFPNTDKVLEDKKIELASLKQQIVEYFTSIGSTPDSIADVDRATSNIATVTNEILELNKKIQSKKEQLQKLNEQTSDIKEIVQQCEGVINTRLEAINNDLNISNDNVEKISFKYEFHQAKYRDRLNQAFRNHFQSYHKPSLSWENIYWCLSQIEPNEDFLNLTYEQFIEQLNQKPIERNSLYGRVFYEIFEKKSNFAIYKRLIKRNIYNISENVQIIGFYGKSPLTSCSFGQRCTAVVVTLLMTGVKPLLIDEPEAHLDNRLIAEYLVDLIKEKKNERQIIFATHNANFVVNGDAELIHILEIPKEKVFTEIISTTIENLTHRKSLLKLEGGEEAFKKRDRKLLSGFVL</sequence>
<evidence type="ECO:0000313" key="6">
    <source>
        <dbReference type="EMBL" id="ADZ80114.1"/>
    </source>
</evidence>
<dbReference type="SUPFAM" id="SSF89550">
    <property type="entry name" value="PHP domain-like"/>
    <property type="match status" value="1"/>
</dbReference>
<dbReference type="NCBIfam" id="NF045780">
    <property type="entry name" value="TrlF_fam_ATP"/>
    <property type="match status" value="1"/>
</dbReference>
<dbReference type="GO" id="GO:0043190">
    <property type="term" value="C:ATP-binding cassette (ABC) transporter complex"/>
    <property type="evidence" value="ECO:0007669"/>
    <property type="project" value="TreeGrafter"/>
</dbReference>
<evidence type="ECO:0000256" key="3">
    <source>
        <dbReference type="ARBA" id="ARBA00022840"/>
    </source>
</evidence>
<dbReference type="GO" id="GO:0016887">
    <property type="term" value="F:ATP hydrolysis activity"/>
    <property type="evidence" value="ECO:0007669"/>
    <property type="project" value="InterPro"/>
</dbReference>
<keyword evidence="4" id="KW-0175">Coiled coil</keyword>
<dbReference type="eggNOG" id="COG1196">
    <property type="taxonomic scope" value="Bacteria"/>
</dbReference>
<evidence type="ECO:0000259" key="5">
    <source>
        <dbReference type="SMART" id="SM00382"/>
    </source>
</evidence>
<feature type="coiled-coil region" evidence="4">
    <location>
        <begin position="574"/>
        <end position="618"/>
    </location>
</feature>
<protein>
    <submittedName>
        <fullName evidence="6">AAA ATPase</fullName>
    </submittedName>
</protein>
<dbReference type="Gene3D" id="3.20.20.140">
    <property type="entry name" value="Metal-dependent hydrolases"/>
    <property type="match status" value="1"/>
</dbReference>
<feature type="domain" description="AAA+ ATPase" evidence="5">
    <location>
        <begin position="307"/>
        <end position="841"/>
    </location>
</feature>
<evidence type="ECO:0000256" key="1">
    <source>
        <dbReference type="ARBA" id="ARBA00022448"/>
    </source>
</evidence>
<dbReference type="STRING" id="743722.Sph21_3577"/>
<dbReference type="CDD" id="cd00267">
    <property type="entry name" value="ABC_ATPase"/>
    <property type="match status" value="1"/>
</dbReference>
<evidence type="ECO:0000256" key="4">
    <source>
        <dbReference type="SAM" id="Coils"/>
    </source>
</evidence>
<dbReference type="HOGENOM" id="CLU_006611_0_1_10"/>
<gene>
    <name evidence="6" type="ordered locus">Sph21_3577</name>
</gene>
<evidence type="ECO:0000256" key="2">
    <source>
        <dbReference type="ARBA" id="ARBA00022741"/>
    </source>
</evidence>
<dbReference type="InterPro" id="IPR003593">
    <property type="entry name" value="AAA+_ATPase"/>
</dbReference>
<reference evidence="6" key="1">
    <citation type="submission" date="2011-03" db="EMBL/GenBank/DDBJ databases">
        <title>Complete sequence of Sphingobacterium sp. 21.</title>
        <authorList>
            <consortium name="US DOE Joint Genome Institute"/>
            <person name="Lucas S."/>
            <person name="Copeland A."/>
            <person name="Lapidus A."/>
            <person name="Cheng J.-F."/>
            <person name="Goodwin L."/>
            <person name="Pitluck S."/>
            <person name="Davenport K."/>
            <person name="Detter J.C."/>
            <person name="Han C."/>
            <person name="Tapia R."/>
            <person name="Land M."/>
            <person name="Hauser L."/>
            <person name="Kyrpides N."/>
            <person name="Ivanova N."/>
            <person name="Ovchinnikova G."/>
            <person name="Pagani I."/>
            <person name="Siebers A.K."/>
            <person name="Allgaier M."/>
            <person name="Thelen M.P."/>
            <person name="Hugenholtz P."/>
            <person name="Woyke T."/>
        </authorList>
    </citation>
    <scope>NUCLEOTIDE SEQUENCE</scope>
    <source>
        <strain evidence="6">21</strain>
    </source>
</reference>
<dbReference type="Pfam" id="PF13304">
    <property type="entry name" value="AAA_21"/>
    <property type="match status" value="1"/>
</dbReference>
<dbReference type="PATRIC" id="fig|743722.3.peg.3819"/>
<dbReference type="KEGG" id="shg:Sph21_3577"/>
<dbReference type="InterPro" id="IPR050095">
    <property type="entry name" value="ECF_ABC_transporter_ATP-bd"/>
</dbReference>
<keyword evidence="1" id="KW-0813">Transport</keyword>
<dbReference type="GO" id="GO:0042626">
    <property type="term" value="F:ATPase-coupled transmembrane transporter activity"/>
    <property type="evidence" value="ECO:0007669"/>
    <property type="project" value="TreeGrafter"/>
</dbReference>
<proteinExistence type="predicted"/>
<dbReference type="PANTHER" id="PTHR43553:SF24">
    <property type="entry name" value="ENERGY-COUPLING FACTOR TRANSPORTER ATP-BINDING PROTEIN ECFA1"/>
    <property type="match status" value="1"/>
</dbReference>
<dbReference type="PANTHER" id="PTHR43553">
    <property type="entry name" value="HEAVY METAL TRANSPORTER"/>
    <property type="match status" value="1"/>
</dbReference>
<keyword evidence="2" id="KW-0547">Nucleotide-binding</keyword>
<dbReference type="InterPro" id="IPR054787">
    <property type="entry name" value="TrlF_ATPase"/>
</dbReference>
<feature type="coiled-coil region" evidence="4">
    <location>
        <begin position="432"/>
        <end position="474"/>
    </location>
</feature>
<keyword evidence="3" id="KW-0067">ATP-binding</keyword>